<feature type="transmembrane region" description="Helical" evidence="6">
    <location>
        <begin position="774"/>
        <end position="798"/>
    </location>
</feature>
<evidence type="ECO:0000313" key="9">
    <source>
        <dbReference type="Proteomes" id="UP000198869"/>
    </source>
</evidence>
<dbReference type="InterPro" id="IPR050545">
    <property type="entry name" value="Mycobact_MmpL"/>
</dbReference>
<reference evidence="9" key="1">
    <citation type="submission" date="2016-10" db="EMBL/GenBank/DDBJ databases">
        <authorList>
            <person name="Varghese N."/>
            <person name="Submissions S."/>
        </authorList>
    </citation>
    <scope>NUCLEOTIDE SEQUENCE [LARGE SCALE GENOMIC DNA]</scope>
    <source>
        <strain evidence="9">DSM 17071</strain>
    </source>
</reference>
<dbReference type="STRING" id="311334.SAMN05421846_106250"/>
<evidence type="ECO:0000256" key="6">
    <source>
        <dbReference type="SAM" id="Phobius"/>
    </source>
</evidence>
<keyword evidence="3 6" id="KW-0812">Transmembrane</keyword>
<dbReference type="SMART" id="SM00563">
    <property type="entry name" value="PlsC"/>
    <property type="match status" value="1"/>
</dbReference>
<feature type="transmembrane region" description="Helical" evidence="6">
    <location>
        <begin position="750"/>
        <end position="768"/>
    </location>
</feature>
<evidence type="ECO:0000256" key="1">
    <source>
        <dbReference type="ARBA" id="ARBA00004651"/>
    </source>
</evidence>
<keyword evidence="5 6" id="KW-0472">Membrane</keyword>
<evidence type="ECO:0000313" key="8">
    <source>
        <dbReference type="EMBL" id="SDI35795.1"/>
    </source>
</evidence>
<comment type="subcellular location">
    <subcellularLocation>
        <location evidence="1">Cell membrane</location>
        <topology evidence="1">Multi-pass membrane protein</topology>
    </subcellularLocation>
</comment>
<keyword evidence="2" id="KW-1003">Cell membrane</keyword>
<feature type="transmembrane region" description="Helical" evidence="6">
    <location>
        <begin position="683"/>
        <end position="703"/>
    </location>
</feature>
<feature type="transmembrane region" description="Helical" evidence="6">
    <location>
        <begin position="320"/>
        <end position="341"/>
    </location>
</feature>
<feature type="transmembrane region" description="Helical" evidence="6">
    <location>
        <begin position="268"/>
        <end position="287"/>
    </location>
</feature>
<dbReference type="OrthoDB" id="9803035at2"/>
<evidence type="ECO:0000256" key="3">
    <source>
        <dbReference type="ARBA" id="ARBA00022692"/>
    </source>
</evidence>
<feature type="transmembrane region" description="Helical" evidence="6">
    <location>
        <begin position="386"/>
        <end position="405"/>
    </location>
</feature>
<keyword evidence="4 6" id="KW-1133">Transmembrane helix</keyword>
<keyword evidence="9" id="KW-1185">Reference proteome</keyword>
<dbReference type="InterPro" id="IPR004869">
    <property type="entry name" value="MMPL_dom"/>
</dbReference>
<evidence type="ECO:0000259" key="7">
    <source>
        <dbReference type="SMART" id="SM00563"/>
    </source>
</evidence>
<dbReference type="EMBL" id="FNDW01000006">
    <property type="protein sequence ID" value="SDI35795.1"/>
    <property type="molecule type" value="Genomic_DNA"/>
</dbReference>
<dbReference type="Pfam" id="PF03176">
    <property type="entry name" value="MMPL"/>
    <property type="match status" value="2"/>
</dbReference>
<dbReference type="Gene3D" id="1.20.1640.10">
    <property type="entry name" value="Multidrug efflux transporter AcrB transmembrane domain"/>
    <property type="match status" value="2"/>
</dbReference>
<name>A0A1G8JXC6_9FLAO</name>
<sequence length="1216" mass="139261">MHRFFIFLYYLISKNRLLSILLAVGIAVICSFFASKINFEEDINQIIPKNEKSDLTAKVLQQINFSDKIIVIIENKSREDNFQLSETADIFLKKTEPLQKYISSVQGKVNDNEISETFDFVNQNLPLFLDENDYKSIDRKLNKDSLAKQVESNYISLSSPTSLVTKEFIKKDPLGITFLGIKKLNALNISKDFKLENSYIVTKDRKNLLLFIDPKNKSNDTKNNEVFVNQLNEIKDNLNKQFKGKTEISYFGSPVIAVANAQQIKKDIQNTVMISMTVLLILLIYYFRNFFTPIIVFLPTVFSVLLALLILYFIKDKVSAISLSVGAILIGITIDYALHILTHYKHNNNIEELYKEITQPILLSSATTAVSFLCLVFVRSEALKDLGLFAAITVILSSFTALIIVPQLYHPKKEKKANTNFIDKIGSYPYEKNKLLIIGCSVIIIACLFGFKHVGFNEDIGDLNYIPKDLKISEAKLQKLSDITSKSIYTISYGNSAEEALTKNSELSNFLEKEKDQGKILSYSSLGKVVLSEKDQQKKIKEWNEFWTNEKKSNTISELIKNGNTYGFNSTAFSQFNDNLNKSYSPLTLKDYEKIKALQISEFLNQENGFYTVSNVVKVDKDKRDAFIKDVEKKQDVLAIDRQQMNENFLGLLKRDFNTLINYSLLAIILTIIVFFRNFELTVLTMFPIVLTGVVTAGILYFLGLELNIFSTVVCTLIFGVGDDFSIFLTQAMQKEHTTGKNELPTYRTSIILAVFTTILSIGSLIFAKHPALHSLALVALIGMFSVIIITSTLYPFWFRLLITNRARKGLSPITFRLFSHSVLSFLYYGLGGLFFSLVISPFTKNAKVKSLNFFKLISARFLTSVLFTNPWVKKKIIKATKEDFSKPAVIIANHTSFLDTLAISMVTHKFVFLVNDWVYQSPIFGKMVRALGCYPVSQGIENGVDRLQEKVNQGYSLVVFPEAERSYTNDIKRFHKGAFYLAEKFGLDILPVYIHGNSEVLPKGDFIIYDGAITVKIGERIRKEDESFGKNYSERTKKINAYFRKEFAVLRNELEDENYFRKKLFLSFLYKDNEVVNEVKEDFKQNKSLYFELNKHIPKDVNILHIANDFGQKDVLLTLQQAGRTIFSYIKDEEKRQIAEQNYLVKRRKINYIKNSTEITKKIDLLLVSDENFDINTLEKFPETIIFCTRKNNIFNNADYTLKFSSESLKIFSSE</sequence>
<evidence type="ECO:0000256" key="4">
    <source>
        <dbReference type="ARBA" id="ARBA00022989"/>
    </source>
</evidence>
<dbReference type="SUPFAM" id="SSF82866">
    <property type="entry name" value="Multidrug efflux transporter AcrB transmembrane domain"/>
    <property type="match status" value="2"/>
</dbReference>
<feature type="transmembrane region" description="Helical" evidence="6">
    <location>
        <begin position="294"/>
        <end position="314"/>
    </location>
</feature>
<proteinExistence type="predicted"/>
<dbReference type="PANTHER" id="PTHR33406:SF13">
    <property type="entry name" value="MEMBRANE PROTEIN YDFJ"/>
    <property type="match status" value="1"/>
</dbReference>
<feature type="transmembrane region" description="Helical" evidence="6">
    <location>
        <begin position="818"/>
        <end position="840"/>
    </location>
</feature>
<dbReference type="GO" id="GO:0016746">
    <property type="term" value="F:acyltransferase activity"/>
    <property type="evidence" value="ECO:0007669"/>
    <property type="project" value="InterPro"/>
</dbReference>
<gene>
    <name evidence="8" type="ORF">SAMN05421846_106250</name>
</gene>
<organism evidence="8 9">
    <name type="scientific">Chryseobacterium taeanense</name>
    <dbReference type="NCBI Taxonomy" id="311334"/>
    <lineage>
        <taxon>Bacteria</taxon>
        <taxon>Pseudomonadati</taxon>
        <taxon>Bacteroidota</taxon>
        <taxon>Flavobacteriia</taxon>
        <taxon>Flavobacteriales</taxon>
        <taxon>Weeksellaceae</taxon>
        <taxon>Chryseobacterium group</taxon>
        <taxon>Chryseobacterium</taxon>
    </lineage>
</organism>
<dbReference type="InterPro" id="IPR002123">
    <property type="entry name" value="Plipid/glycerol_acylTrfase"/>
</dbReference>
<evidence type="ECO:0000256" key="5">
    <source>
        <dbReference type="ARBA" id="ARBA00023136"/>
    </source>
</evidence>
<feature type="transmembrane region" description="Helical" evidence="6">
    <location>
        <begin position="435"/>
        <end position="451"/>
    </location>
</feature>
<protein>
    <recommendedName>
        <fullName evidence="7">Phospholipid/glycerol acyltransferase domain-containing protein</fullName>
    </recommendedName>
</protein>
<feature type="domain" description="Phospholipid/glycerol acyltransferase" evidence="7">
    <location>
        <begin position="889"/>
        <end position="998"/>
    </location>
</feature>
<dbReference type="RefSeq" id="WP_089858242.1">
    <property type="nucleotide sequence ID" value="NZ_FNDW01000006.1"/>
</dbReference>
<feature type="transmembrane region" description="Helical" evidence="6">
    <location>
        <begin position="660"/>
        <end position="676"/>
    </location>
</feature>
<dbReference type="SUPFAM" id="SSF69593">
    <property type="entry name" value="Glycerol-3-phosphate (1)-acyltransferase"/>
    <property type="match status" value="1"/>
</dbReference>
<dbReference type="Proteomes" id="UP000198869">
    <property type="component" value="Unassembled WGS sequence"/>
</dbReference>
<dbReference type="Pfam" id="PF01553">
    <property type="entry name" value="Acyltransferase"/>
    <property type="match status" value="1"/>
</dbReference>
<dbReference type="CDD" id="cd07989">
    <property type="entry name" value="LPLAT_AGPAT-like"/>
    <property type="match status" value="1"/>
</dbReference>
<accession>A0A1G8JXC6</accession>
<feature type="transmembrane region" description="Helical" evidence="6">
    <location>
        <begin position="361"/>
        <end position="380"/>
    </location>
</feature>
<evidence type="ECO:0000256" key="2">
    <source>
        <dbReference type="ARBA" id="ARBA00022475"/>
    </source>
</evidence>
<dbReference type="PANTHER" id="PTHR33406">
    <property type="entry name" value="MEMBRANE PROTEIN MJ1562-RELATED"/>
    <property type="match status" value="1"/>
</dbReference>
<dbReference type="GO" id="GO:0005886">
    <property type="term" value="C:plasma membrane"/>
    <property type="evidence" value="ECO:0007669"/>
    <property type="project" value="UniProtKB-SubCell"/>
</dbReference>
<dbReference type="AlphaFoldDB" id="A0A1G8JXC6"/>